<feature type="domain" description="K Homology" evidence="7">
    <location>
        <begin position="1036"/>
        <end position="1145"/>
    </location>
</feature>
<comment type="caution">
    <text evidence="8">The sequence shown here is derived from an EMBL/GenBank/DDBJ whole genome shotgun (WGS) entry which is preliminary data.</text>
</comment>
<keyword evidence="3" id="KW-0677">Repeat</keyword>
<organism evidence="8 9">
    <name type="scientific">Scheffersomyces spartinae</name>
    <dbReference type="NCBI Taxonomy" id="45513"/>
    <lineage>
        <taxon>Eukaryota</taxon>
        <taxon>Fungi</taxon>
        <taxon>Dikarya</taxon>
        <taxon>Ascomycota</taxon>
        <taxon>Saccharomycotina</taxon>
        <taxon>Pichiomycetes</taxon>
        <taxon>Debaryomycetaceae</taxon>
        <taxon>Scheffersomyces</taxon>
    </lineage>
</organism>
<dbReference type="SUPFAM" id="SSF54791">
    <property type="entry name" value="Eukaryotic type KH-domain (KH-domain type I)"/>
    <property type="match status" value="6"/>
</dbReference>
<dbReference type="PANTHER" id="PTHR10627">
    <property type="entry name" value="SCP160"/>
    <property type="match status" value="1"/>
</dbReference>
<feature type="domain" description="K Homology" evidence="7">
    <location>
        <begin position="646"/>
        <end position="723"/>
    </location>
</feature>
<evidence type="ECO:0000256" key="5">
    <source>
        <dbReference type="PROSITE-ProRule" id="PRU00117"/>
    </source>
</evidence>
<gene>
    <name evidence="8" type="ORF">KQ657_000065</name>
</gene>
<feature type="domain" description="K Homology" evidence="7">
    <location>
        <begin position="967"/>
        <end position="1035"/>
    </location>
</feature>
<evidence type="ECO:0000256" key="1">
    <source>
        <dbReference type="ARBA" id="ARBA00004496"/>
    </source>
</evidence>
<evidence type="ECO:0000256" key="4">
    <source>
        <dbReference type="ARBA" id="ARBA00022884"/>
    </source>
</evidence>
<keyword evidence="2" id="KW-0963">Cytoplasm</keyword>
<dbReference type="InterPro" id="IPR036612">
    <property type="entry name" value="KH_dom_type_1_sf"/>
</dbReference>
<dbReference type="PANTHER" id="PTHR10627:SF31">
    <property type="entry name" value="DODECA-SATELLITE-BINDING PROTEIN 1, ISOFORM A"/>
    <property type="match status" value="1"/>
</dbReference>
<dbReference type="OrthoDB" id="10027144at2759"/>
<dbReference type="Proteomes" id="UP000790833">
    <property type="component" value="Unassembled WGS sequence"/>
</dbReference>
<feature type="region of interest" description="Disordered" evidence="6">
    <location>
        <begin position="43"/>
        <end position="108"/>
    </location>
</feature>
<keyword evidence="4 5" id="KW-0694">RNA-binding</keyword>
<feature type="domain" description="K Homology" evidence="7">
    <location>
        <begin position="112"/>
        <end position="182"/>
    </location>
</feature>
<dbReference type="RefSeq" id="XP_043051601.1">
    <property type="nucleotide sequence ID" value="XM_043190924.1"/>
</dbReference>
<evidence type="ECO:0000259" key="7">
    <source>
        <dbReference type="SMART" id="SM00322"/>
    </source>
</evidence>
<accession>A0A9P7VDP6</accession>
<dbReference type="EMBL" id="JAHMUF010000001">
    <property type="protein sequence ID" value="KAG7196056.1"/>
    <property type="molecule type" value="Genomic_DNA"/>
</dbReference>
<dbReference type="Pfam" id="PF24668">
    <property type="entry name" value="KH_Vigilin"/>
    <property type="match status" value="1"/>
</dbReference>
<dbReference type="GeneID" id="66113439"/>
<feature type="domain" description="K Homology" evidence="7">
    <location>
        <begin position="885"/>
        <end position="963"/>
    </location>
</feature>
<protein>
    <recommendedName>
        <fullName evidence="7">K Homology domain-containing protein</fullName>
    </recommendedName>
</protein>
<feature type="compositionally biased region" description="Low complexity" evidence="6">
    <location>
        <begin position="88"/>
        <end position="107"/>
    </location>
</feature>
<keyword evidence="9" id="KW-1185">Reference proteome</keyword>
<evidence type="ECO:0000313" key="9">
    <source>
        <dbReference type="Proteomes" id="UP000790833"/>
    </source>
</evidence>
<dbReference type="GO" id="GO:0005737">
    <property type="term" value="C:cytoplasm"/>
    <property type="evidence" value="ECO:0007669"/>
    <property type="project" value="TreeGrafter"/>
</dbReference>
<sequence>MSTPAEIIAARVNGLILDSEPVTTSYIDEDEFDDAESTVSSIYSTNRSTPAPSIADESAFPTLGGSSASGPATPVWGPSMKVSTPAVSQAPALSTSASSSRKGSPSPLFKSSTIQQAFSLNAENLVSLSSPELKKLLATIKAETNTKIDTNFSQQARIRSFVVSGKPDDVKQAKRLIVRNLTSPLTKQIYVPSKARAAIIGPGGKNLRPIIDSNSVRIDIDSEVVYQPELAEDSDDEDSCNLVAITIKGDVEGVKAAEASILAIVDGSTKNTIATIAVEEIVKPFAQELCKDVIAANPAIDISIPAFNSLFSNVAISGPRKPVYAAKKEIKRILSEYELKVVVEEVKIPQVKHKFLPIESILEEENVLIKLPTDGSMNVKFLGEKKKIALAKEKARQHTSQYKVEVLEMSKAHKGNLNHVKSVAALLKKKGIFDEIAKTNKVTVNAPDNADLSNDEILSVPIEIIFKNNEDEQTKATRRSIVHTVNKILPSSTLVVEDIDKFLIPRVPETIDEVAAANKVSYVVLGSRITLFADVEEQSNEQDQDDFVESEEPADGSAGLSVVNEALDSLRKFSKDLSTVEIAIPSESQLYFPPSTIDAIVGAVDSQSVKVTRKNNSVSVIGFKSDVATIQKLFAAAIADNKEHGDSFSTTIHIPSFVVPRVIGKSGANLNSIRSDYDVKIDVEGFDGAKADSNDQSAKSEIVITGIKANVEACKAKLQLLSKKLADETIVRLRIEQQFHRRLAGPKFSYVNRLQDKYNVKIRFPSESNGGGADAPKSKDEITIKGASKGVSKAEEELKDLYQYEKENGFKKTIQIPVKAIALVLGKGGSNIKDIADGTGVEFDFHRDDEAEAKLGYAEVELTGSRTALKEATDKINEIVSEQENLIEKTINVDPKHFRALIGTGGQTRREIIENAGGAHLSGPKFNRLINFPAEGSGSDEITVVGDKKIVDKVIEQITKIVEEREAVITEGIEIAKERHGLIIGPAGSVRHALENEFNVRIRVPQQASSSNIIDVTGLPERIEKLRAKLLELTKDEWNRVVEVPTKYHQLVSERGAILKKIETDFHVIVKHGNLTRTASKLNSAAPSSPPESAVGDNGTKFTIITEKEEQDQAENGEGSTIPWRLIGSEEDTSKAAEFIAERLARAQEATSKGFFYSSNPSVFSKIVGSGGSTINQIRAKSNCFIHVPRAKDKYNQFVFLTGSEAALEKAKSQIEAAIKNQ</sequence>
<evidence type="ECO:0000256" key="3">
    <source>
        <dbReference type="ARBA" id="ARBA00022737"/>
    </source>
</evidence>
<comment type="subcellular location">
    <subcellularLocation>
        <location evidence="1">Cytoplasm</location>
    </subcellularLocation>
</comment>
<dbReference type="Pfam" id="PF00013">
    <property type="entry name" value="KH_1"/>
    <property type="match status" value="7"/>
</dbReference>
<name>A0A9P7VDP6_9ASCO</name>
<feature type="region of interest" description="Disordered" evidence="6">
    <location>
        <begin position="538"/>
        <end position="557"/>
    </location>
</feature>
<evidence type="ECO:0000313" key="8">
    <source>
        <dbReference type="EMBL" id="KAG7196056.1"/>
    </source>
</evidence>
<dbReference type="GO" id="GO:0003729">
    <property type="term" value="F:mRNA binding"/>
    <property type="evidence" value="ECO:0007669"/>
    <property type="project" value="TreeGrafter"/>
</dbReference>
<dbReference type="InterPro" id="IPR057778">
    <property type="entry name" value="KH_Vigilin_N"/>
</dbReference>
<feature type="compositionally biased region" description="Acidic residues" evidence="6">
    <location>
        <begin position="538"/>
        <end position="554"/>
    </location>
</feature>
<dbReference type="InterPro" id="IPR004087">
    <property type="entry name" value="KH_dom"/>
</dbReference>
<proteinExistence type="predicted"/>
<dbReference type="SMART" id="SM00322">
    <property type="entry name" value="KH"/>
    <property type="match status" value="9"/>
</dbReference>
<feature type="domain" description="K Homology" evidence="7">
    <location>
        <begin position="727"/>
        <end position="803"/>
    </location>
</feature>
<dbReference type="Gene3D" id="3.30.1370.10">
    <property type="entry name" value="K Homology domain, type 1"/>
    <property type="match status" value="7"/>
</dbReference>
<evidence type="ECO:0000256" key="6">
    <source>
        <dbReference type="SAM" id="MobiDB-lite"/>
    </source>
</evidence>
<feature type="domain" description="K Homology" evidence="7">
    <location>
        <begin position="808"/>
        <end position="881"/>
    </location>
</feature>
<reference evidence="8" key="1">
    <citation type="submission" date="2021-03" db="EMBL/GenBank/DDBJ databases">
        <authorList>
            <person name="Palmer J.M."/>
        </authorList>
    </citation>
    <scope>NUCLEOTIDE SEQUENCE</scope>
    <source>
        <strain evidence="8">ARV_011</strain>
    </source>
</reference>
<dbReference type="AlphaFoldDB" id="A0A9P7VDP6"/>
<feature type="domain" description="K Homology" evidence="7">
    <location>
        <begin position="183"/>
        <end position="266"/>
    </location>
</feature>
<evidence type="ECO:0000256" key="2">
    <source>
        <dbReference type="ARBA" id="ARBA00022490"/>
    </source>
</evidence>
<feature type="domain" description="K Homology" evidence="7">
    <location>
        <begin position="1151"/>
        <end position="1220"/>
    </location>
</feature>
<dbReference type="InterPro" id="IPR004088">
    <property type="entry name" value="KH_dom_type_1"/>
</dbReference>
<dbReference type="PROSITE" id="PS50084">
    <property type="entry name" value="KH_TYPE_1"/>
    <property type="match status" value="7"/>
</dbReference>